<evidence type="ECO:0000256" key="5">
    <source>
        <dbReference type="PROSITE-ProRule" id="PRU01248"/>
    </source>
</evidence>
<evidence type="ECO:0000259" key="7">
    <source>
        <dbReference type="PROSITE" id="PS51900"/>
    </source>
</evidence>
<reference evidence="8 9" key="1">
    <citation type="submission" date="2013-12" db="EMBL/GenBank/DDBJ databases">
        <title>Genome and proteome characterization of Caldibacillus debilis GB1 derived from a cellulolytic aero-tolerant co-culture.</title>
        <authorList>
            <person name="Wushke S.T."/>
            <person name="Zhang X."/>
            <person name="Fristensky B."/>
            <person name="Wilkins J.A."/>
            <person name="Levin D.B."/>
            <person name="Sparling R."/>
        </authorList>
    </citation>
    <scope>NUCLEOTIDE SEQUENCE [LARGE SCALE GENOMIC DNA]</scope>
    <source>
        <strain evidence="8 9">GB1</strain>
    </source>
</reference>
<accession>A0A420VI80</accession>
<dbReference type="Proteomes" id="UP000286235">
    <property type="component" value="Unassembled WGS sequence"/>
</dbReference>
<dbReference type="CDD" id="cd01189">
    <property type="entry name" value="INT_ICEBs1_C_like"/>
    <property type="match status" value="1"/>
</dbReference>
<dbReference type="InterPro" id="IPR010998">
    <property type="entry name" value="Integrase_recombinase_N"/>
</dbReference>
<dbReference type="PROSITE" id="PS51900">
    <property type="entry name" value="CB"/>
    <property type="match status" value="1"/>
</dbReference>
<dbReference type="Gene3D" id="1.10.150.130">
    <property type="match status" value="1"/>
</dbReference>
<dbReference type="RefSeq" id="WP_120667164.1">
    <property type="nucleotide sequence ID" value="NZ_AZRV01000011.1"/>
</dbReference>
<dbReference type="Gene3D" id="1.10.443.10">
    <property type="entry name" value="Intergrase catalytic core"/>
    <property type="match status" value="1"/>
</dbReference>
<evidence type="ECO:0000313" key="8">
    <source>
        <dbReference type="EMBL" id="RKO63226.1"/>
    </source>
</evidence>
<keyword evidence="2" id="KW-0229">DNA integration</keyword>
<dbReference type="GO" id="GO:0006310">
    <property type="term" value="P:DNA recombination"/>
    <property type="evidence" value="ECO:0007669"/>
    <property type="project" value="UniProtKB-KW"/>
</dbReference>
<sequence length="384" mass="45336">MASFRKRSSKWEFRIKFVDRRTSKQREITKGGFKTKKEAQIAAAEMEAKIHHYGFAENGNERVDQYFQEWLEIYKKPHVKPITYSVQERNVRLNIIPRWGNYRLKDITRKEYQQWINELREKYSEGTVRRIHSIMSSALDDAVHEFNIIFENPAKKIKIPKGNEKKEKASYFTREELHKFLETVRTPVKHAKYQHSIQYYVLFSLLARTGLRIGEALALTWDDIDLENGALKVDKTLVYPLNSTPYISTPKSKKSVRTIRLDEYTVKLLKKHRVNQKEVYLRYPNYKPSTQNLVFHQHDGRWLRTNVVREYFKEVCKRAGVPVLSPHALRHTHAVHLLEAGANIKYVSERLGHASTKITADTYLHVTKKIEDDALDLYQRYLST</sequence>
<name>A0A420VI80_9BACI</name>
<feature type="domain" description="Core-binding (CB)" evidence="7">
    <location>
        <begin position="58"/>
        <end position="143"/>
    </location>
</feature>
<comment type="caution">
    <text evidence="8">The sequence shown here is derived from an EMBL/GenBank/DDBJ whole genome shotgun (WGS) entry which is preliminary data.</text>
</comment>
<organism evidence="8 9">
    <name type="scientific">Caldibacillus debilis GB1</name>
    <dbReference type="NCBI Taxonomy" id="1339248"/>
    <lineage>
        <taxon>Bacteria</taxon>
        <taxon>Bacillati</taxon>
        <taxon>Bacillota</taxon>
        <taxon>Bacilli</taxon>
        <taxon>Bacillales</taxon>
        <taxon>Bacillaceae</taxon>
        <taxon>Caldibacillus</taxon>
    </lineage>
</organism>
<dbReference type="SUPFAM" id="SSF56349">
    <property type="entry name" value="DNA breaking-rejoining enzymes"/>
    <property type="match status" value="1"/>
</dbReference>
<dbReference type="PANTHER" id="PTHR30349:SF64">
    <property type="entry name" value="PROPHAGE INTEGRASE INTD-RELATED"/>
    <property type="match status" value="1"/>
</dbReference>
<keyword evidence="3 5" id="KW-0238">DNA-binding</keyword>
<dbReference type="AlphaFoldDB" id="A0A420VI80"/>
<dbReference type="InterPro" id="IPR044068">
    <property type="entry name" value="CB"/>
</dbReference>
<dbReference type="InterPro" id="IPR013762">
    <property type="entry name" value="Integrase-like_cat_sf"/>
</dbReference>
<dbReference type="GO" id="GO:0003677">
    <property type="term" value="F:DNA binding"/>
    <property type="evidence" value="ECO:0007669"/>
    <property type="project" value="UniProtKB-UniRule"/>
</dbReference>
<keyword evidence="9" id="KW-1185">Reference proteome</keyword>
<dbReference type="EMBL" id="AZRV01000011">
    <property type="protein sequence ID" value="RKO63226.1"/>
    <property type="molecule type" value="Genomic_DNA"/>
</dbReference>
<protein>
    <submittedName>
        <fullName evidence="8">Site-specific recombinase XerD</fullName>
    </submittedName>
</protein>
<dbReference type="Pfam" id="PF00589">
    <property type="entry name" value="Phage_integrase"/>
    <property type="match status" value="1"/>
</dbReference>
<proteinExistence type="inferred from homology"/>
<dbReference type="InterPro" id="IPR002104">
    <property type="entry name" value="Integrase_catalytic"/>
</dbReference>
<dbReference type="InterPro" id="IPR050090">
    <property type="entry name" value="Tyrosine_recombinase_XerCD"/>
</dbReference>
<comment type="similarity">
    <text evidence="1">Belongs to the 'phage' integrase family.</text>
</comment>
<evidence type="ECO:0000256" key="2">
    <source>
        <dbReference type="ARBA" id="ARBA00022908"/>
    </source>
</evidence>
<dbReference type="PROSITE" id="PS51898">
    <property type="entry name" value="TYR_RECOMBINASE"/>
    <property type="match status" value="1"/>
</dbReference>
<dbReference type="Pfam" id="PF14659">
    <property type="entry name" value="Phage_int_SAM_3"/>
    <property type="match status" value="1"/>
</dbReference>
<dbReference type="GO" id="GO:0015074">
    <property type="term" value="P:DNA integration"/>
    <property type="evidence" value="ECO:0007669"/>
    <property type="project" value="UniProtKB-KW"/>
</dbReference>
<gene>
    <name evidence="8" type="ORF">Cdeb_00318</name>
</gene>
<evidence type="ECO:0000256" key="3">
    <source>
        <dbReference type="ARBA" id="ARBA00023125"/>
    </source>
</evidence>
<dbReference type="InterPro" id="IPR028259">
    <property type="entry name" value="AP2-like_int_N"/>
</dbReference>
<evidence type="ECO:0000259" key="6">
    <source>
        <dbReference type="PROSITE" id="PS51898"/>
    </source>
</evidence>
<feature type="domain" description="Tyr recombinase" evidence="6">
    <location>
        <begin position="167"/>
        <end position="376"/>
    </location>
</feature>
<dbReference type="Pfam" id="PF14657">
    <property type="entry name" value="Arm-DNA-bind_4"/>
    <property type="match status" value="1"/>
</dbReference>
<keyword evidence="4" id="KW-0233">DNA recombination</keyword>
<dbReference type="PANTHER" id="PTHR30349">
    <property type="entry name" value="PHAGE INTEGRASE-RELATED"/>
    <property type="match status" value="1"/>
</dbReference>
<evidence type="ECO:0000313" key="9">
    <source>
        <dbReference type="Proteomes" id="UP000286235"/>
    </source>
</evidence>
<evidence type="ECO:0000256" key="1">
    <source>
        <dbReference type="ARBA" id="ARBA00008857"/>
    </source>
</evidence>
<evidence type="ECO:0000256" key="4">
    <source>
        <dbReference type="ARBA" id="ARBA00023172"/>
    </source>
</evidence>
<dbReference type="InterPro" id="IPR011010">
    <property type="entry name" value="DNA_brk_join_enz"/>
</dbReference>
<dbReference type="InterPro" id="IPR004107">
    <property type="entry name" value="Integrase_SAM-like_N"/>
</dbReference>